<name>A0A1G2U659_9BACT</name>
<evidence type="ECO:0000313" key="2">
    <source>
        <dbReference type="Proteomes" id="UP000176800"/>
    </source>
</evidence>
<organism evidence="1 2">
    <name type="scientific">Candidatus Zambryskibacteria bacterium RIFCSPLOWO2_01_FULL_45_21</name>
    <dbReference type="NCBI Taxonomy" id="1802761"/>
    <lineage>
        <taxon>Bacteria</taxon>
        <taxon>Candidatus Zambryskiibacteriota</taxon>
    </lineage>
</organism>
<reference evidence="1 2" key="1">
    <citation type="journal article" date="2016" name="Nat. Commun.">
        <title>Thousands of microbial genomes shed light on interconnected biogeochemical processes in an aquifer system.</title>
        <authorList>
            <person name="Anantharaman K."/>
            <person name="Brown C.T."/>
            <person name="Hug L.A."/>
            <person name="Sharon I."/>
            <person name="Castelle C.J."/>
            <person name="Probst A.J."/>
            <person name="Thomas B.C."/>
            <person name="Singh A."/>
            <person name="Wilkins M.J."/>
            <person name="Karaoz U."/>
            <person name="Brodie E.L."/>
            <person name="Williams K.H."/>
            <person name="Hubbard S.S."/>
            <person name="Banfield J.F."/>
        </authorList>
    </citation>
    <scope>NUCLEOTIDE SEQUENCE [LARGE SCALE GENOMIC DNA]</scope>
</reference>
<dbReference type="AlphaFoldDB" id="A0A1G2U659"/>
<dbReference type="Proteomes" id="UP000176800">
    <property type="component" value="Unassembled WGS sequence"/>
</dbReference>
<proteinExistence type="predicted"/>
<dbReference type="EMBL" id="MHWE01000006">
    <property type="protein sequence ID" value="OHB04440.1"/>
    <property type="molecule type" value="Genomic_DNA"/>
</dbReference>
<comment type="caution">
    <text evidence="1">The sequence shown here is derived from an EMBL/GenBank/DDBJ whole genome shotgun (WGS) entry which is preliminary data.</text>
</comment>
<protein>
    <submittedName>
        <fullName evidence="1">Uncharacterized protein</fullName>
    </submittedName>
</protein>
<sequence>MALPAGQDIRLCQELKSDDVDSMLPLLEIFERLDRRSASAQVFMARALSICDRIDFLKGEGGKDFRGCPIGIAAEFAQLVQSRANRAENAEEFRARFSYLVKFVYHRSRKFGADLVIPVLDFLGDANSHGMFRQAVLMVCAEIDRAADAGASEYMGCLIEPCQEFAGFLRRLSLGVADDATFYSKVQRTRQCIQGITNHNAWVPICQLYELIST</sequence>
<gene>
    <name evidence="1" type="ORF">A3B14_03315</name>
</gene>
<evidence type="ECO:0000313" key="1">
    <source>
        <dbReference type="EMBL" id="OHB04440.1"/>
    </source>
</evidence>
<accession>A0A1G2U659</accession>